<feature type="binding site" evidence="2">
    <location>
        <position position="171"/>
    </location>
    <ligand>
        <name>Co(2+)</name>
        <dbReference type="ChEBI" id="CHEBI:48828"/>
    </ligand>
</feature>
<dbReference type="SUPFAM" id="SSF53800">
    <property type="entry name" value="Chelatase"/>
    <property type="match status" value="1"/>
</dbReference>
<dbReference type="AlphaFoldDB" id="E1YAE3"/>
<dbReference type="InterPro" id="IPR010388">
    <property type="entry name" value="Anaerobic_Co-chelatase"/>
</dbReference>
<gene>
    <name evidence="3" type="ORF">N47_H23590</name>
</gene>
<name>E1YAE3_9BACT</name>
<dbReference type="Gene3D" id="3.40.50.1400">
    <property type="match status" value="2"/>
</dbReference>
<organism evidence="3">
    <name type="scientific">uncultured Desulfobacterium sp</name>
    <dbReference type="NCBI Taxonomy" id="201089"/>
    <lineage>
        <taxon>Bacteria</taxon>
        <taxon>Pseudomonadati</taxon>
        <taxon>Thermodesulfobacteriota</taxon>
        <taxon>Desulfobacteria</taxon>
        <taxon>Desulfobacterales</taxon>
        <taxon>Desulfobacteriaceae</taxon>
        <taxon>Desulfobacterium</taxon>
        <taxon>environmental samples</taxon>
    </lineage>
</organism>
<evidence type="ECO:0000256" key="1">
    <source>
        <dbReference type="PIRSR" id="PIRSR033579-1"/>
    </source>
</evidence>
<dbReference type="CDD" id="cd03413">
    <property type="entry name" value="CbiK_C"/>
    <property type="match status" value="1"/>
</dbReference>
<accession>E1YAE3</accession>
<reference evidence="3" key="1">
    <citation type="journal article" date="2011" name="Environ. Microbiol.">
        <title>Genomic insights into the metabolic potential of the polycyclic aromatic hydrocarbon degrading sulfate-reducing Deltaproteobacterium N47.</title>
        <authorList>
            <person name="Bergmann F."/>
            <person name="Selesi D."/>
            <person name="Weinmaier T."/>
            <person name="Tischler P."/>
            <person name="Rattei T."/>
            <person name="Meckenstock R.U."/>
        </authorList>
    </citation>
    <scope>NUCLEOTIDE SEQUENCE</scope>
</reference>
<keyword evidence="2" id="KW-0479">Metal-binding</keyword>
<dbReference type="GO" id="GO:0046872">
    <property type="term" value="F:metal ion binding"/>
    <property type="evidence" value="ECO:0007669"/>
    <property type="project" value="UniProtKB-KW"/>
</dbReference>
<feature type="active site" description="Proton acceptor" evidence="1">
    <location>
        <position position="140"/>
    </location>
</feature>
<dbReference type="PIRSF" id="PIRSF033579">
    <property type="entry name" value="Anaer_Co_chel"/>
    <property type="match status" value="1"/>
</dbReference>
<dbReference type="EMBL" id="FR695866">
    <property type="protein sequence ID" value="CBX27537.1"/>
    <property type="molecule type" value="Genomic_DNA"/>
</dbReference>
<feature type="binding site" evidence="2">
    <location>
        <position position="203"/>
    </location>
    <ligand>
        <name>Co(2+)</name>
        <dbReference type="ChEBI" id="CHEBI:48828"/>
    </ligand>
</feature>
<evidence type="ECO:0000313" key="3">
    <source>
        <dbReference type="EMBL" id="CBX27537.1"/>
    </source>
</evidence>
<dbReference type="GO" id="GO:0019251">
    <property type="term" value="P:anaerobic cobalamin biosynthetic process"/>
    <property type="evidence" value="ECO:0007669"/>
    <property type="project" value="InterPro"/>
</dbReference>
<protein>
    <submittedName>
        <fullName evidence="3">Uncharacterized protein</fullName>
    </submittedName>
</protein>
<dbReference type="GO" id="GO:0016852">
    <property type="term" value="F:sirohydrochlorin cobaltochelatase activity"/>
    <property type="evidence" value="ECO:0007669"/>
    <property type="project" value="InterPro"/>
</dbReference>
<dbReference type="Pfam" id="PF06180">
    <property type="entry name" value="CbiK"/>
    <property type="match status" value="1"/>
</dbReference>
<keyword evidence="2" id="KW-0170">Cobalt</keyword>
<sequence length="262" mass="30074">MMKTPIVMTAFGTTTKALETYDFMNEKLAFRFKDHEILWAYSSRMVKDWIKKRRNIDLKHPHEILAGLSSKGHLWAVVQSLHLFCGHEFYRMVQEVENCPIRTSIGLPLLTEPKDYELMSENCRNSFDGNNEEAVVLVGHGTDHPVWSSYIALQHMLQQKIGQKIYIGVVEGFPERSGIIDRVKSSGFKKVRLIPFMLVAGTHFQEDLIGEEDSWKTAFEQEDICVTADANGLGMNENIIEIFIRHIEDALCVIPDMMPERI</sequence>
<feature type="binding site" evidence="2">
    <location>
        <position position="140"/>
    </location>
    <ligand>
        <name>Co(2+)</name>
        <dbReference type="ChEBI" id="CHEBI:48828"/>
    </ligand>
</feature>
<proteinExistence type="predicted"/>
<evidence type="ECO:0000256" key="2">
    <source>
        <dbReference type="PIRSR" id="PIRSR033579-3"/>
    </source>
</evidence>